<keyword evidence="3" id="KW-1185">Reference proteome</keyword>
<dbReference type="AlphaFoldDB" id="A0A200J5V7"/>
<evidence type="ECO:0000313" key="3">
    <source>
        <dbReference type="Proteomes" id="UP000196151"/>
    </source>
</evidence>
<name>A0A200J5V7_9ENTE</name>
<reference evidence="2" key="2">
    <citation type="submission" date="2017-05" db="EMBL/GenBank/DDBJ databases">
        <authorList>
            <consortium name="The Broad Institute Genomics Platform"/>
            <consortium name="The Broad Institute Genomic Center for Infectious Diseases"/>
            <person name="Earl A."/>
            <person name="Manson A."/>
            <person name="Schwartman J."/>
            <person name="Gilmore M."/>
            <person name="Abouelleil A."/>
            <person name="Cao P."/>
            <person name="Chapman S."/>
            <person name="Cusick C."/>
            <person name="Shea T."/>
            <person name="Young S."/>
            <person name="Neafsey D."/>
            <person name="Nusbaum C."/>
            <person name="Birren B."/>
        </authorList>
    </citation>
    <scope>NUCLEOTIDE SEQUENCE</scope>
    <source>
        <strain evidence="2">9D6_DIV0238</strain>
    </source>
</reference>
<evidence type="ECO:0008006" key="4">
    <source>
        <dbReference type="Google" id="ProtNLM"/>
    </source>
</evidence>
<dbReference type="RefSeq" id="WP_087640491.1">
    <property type="nucleotide sequence ID" value="NZ_CP147246.1"/>
</dbReference>
<sequence>MKGTNKVVVSEKSSTTNKLLKSDLLDELSKSGVKYNPDDVVMVTKNIEKDLLWLEYGNSKAGLNHVEIRHAADFSKRGIKNIPEFIYDMLKNKPVSIVESSRGMNATYLVNGKKYLIAYGKNGFIVSVYPI</sequence>
<reference evidence="2" key="3">
    <citation type="submission" date="2024-03" db="EMBL/GenBank/DDBJ databases">
        <title>The Genome Sequence of Enterococcus sp. DIV0238c.</title>
        <authorList>
            <consortium name="The Broad Institute Genomics Platform"/>
            <consortium name="The Broad Institute Microbial Omics Core"/>
            <consortium name="The Broad Institute Genomic Center for Infectious Diseases"/>
            <person name="Earl A."/>
            <person name="Manson A."/>
            <person name="Gilmore M."/>
            <person name="Schwartman J."/>
            <person name="Shea T."/>
            <person name="Abouelleil A."/>
            <person name="Cao P."/>
            <person name="Chapman S."/>
            <person name="Cusick C."/>
            <person name="Young S."/>
            <person name="Neafsey D."/>
            <person name="Nusbaum C."/>
            <person name="Birren B."/>
        </authorList>
    </citation>
    <scope>NUCLEOTIDE SEQUENCE</scope>
    <source>
        <strain evidence="2">9D6_DIV0238</strain>
    </source>
</reference>
<evidence type="ECO:0000313" key="2">
    <source>
        <dbReference type="EMBL" id="WYJ94224.1"/>
    </source>
</evidence>
<dbReference type="EMBL" id="NIBQ01000002">
    <property type="protein sequence ID" value="OUZ32642.1"/>
    <property type="molecule type" value="Genomic_DNA"/>
</dbReference>
<proteinExistence type="predicted"/>
<protein>
    <recommendedName>
        <fullName evidence="4">Phage-Barnase-EndoU-ColicinE5/D-RelE like nuclease 3 domain-containing protein</fullName>
    </recommendedName>
</protein>
<dbReference type="OrthoDB" id="41445at2"/>
<organism evidence="1">
    <name type="scientific">Candidatus Enterococcus dunnyi</name>
    <dbReference type="NCBI Taxonomy" id="1834192"/>
    <lineage>
        <taxon>Bacteria</taxon>
        <taxon>Bacillati</taxon>
        <taxon>Bacillota</taxon>
        <taxon>Bacilli</taxon>
        <taxon>Lactobacillales</taxon>
        <taxon>Enterococcaceae</taxon>
        <taxon>Enterococcus</taxon>
    </lineage>
</organism>
<dbReference type="Proteomes" id="UP000196151">
    <property type="component" value="Chromosome"/>
</dbReference>
<dbReference type="EMBL" id="CP147246">
    <property type="protein sequence ID" value="WYJ94224.1"/>
    <property type="molecule type" value="Genomic_DNA"/>
</dbReference>
<evidence type="ECO:0000313" key="1">
    <source>
        <dbReference type="EMBL" id="OUZ32642.1"/>
    </source>
</evidence>
<reference evidence="1" key="1">
    <citation type="submission" date="2017-05" db="EMBL/GenBank/DDBJ databases">
        <title>The Genome Sequence of Enterococcus sp. 9D6_DIV0238.</title>
        <authorList>
            <consortium name="The Broad Institute Genomics Platform"/>
            <consortium name="The Broad Institute Genomic Center for Infectious Diseases"/>
            <person name="Earl A."/>
            <person name="Manson A."/>
            <person name="Schwartman J."/>
            <person name="Gilmore M."/>
            <person name="Abouelleil A."/>
            <person name="Cao P."/>
            <person name="Chapman S."/>
            <person name="Cusick C."/>
            <person name="Shea T."/>
            <person name="Young S."/>
            <person name="Neafsey D."/>
            <person name="Nusbaum C."/>
            <person name="Birren B."/>
        </authorList>
    </citation>
    <scope>NUCLEOTIDE SEQUENCE [LARGE SCALE GENOMIC DNA]</scope>
    <source>
        <strain evidence="1">9D6_DIV0238</strain>
    </source>
</reference>
<gene>
    <name evidence="1" type="ORF">A5889_001351</name>
    <name evidence="2" type="ORF">A5889_001726</name>
</gene>
<accession>A0A200J5V7</accession>